<dbReference type="Pfam" id="PF03435">
    <property type="entry name" value="Sacchrp_dh_NADP"/>
    <property type="match status" value="1"/>
</dbReference>
<keyword evidence="2" id="KW-1133">Transmembrane helix</keyword>
<keyword evidence="2" id="KW-0472">Membrane</keyword>
<evidence type="ECO:0000259" key="3">
    <source>
        <dbReference type="Pfam" id="PF03435"/>
    </source>
</evidence>
<dbReference type="InterPro" id="IPR036291">
    <property type="entry name" value="NAD(P)-bd_dom_sf"/>
</dbReference>
<proteinExistence type="inferred from homology"/>
<dbReference type="EMBL" id="CBTN010000016">
    <property type="protein sequence ID" value="CDH53177.1"/>
    <property type="molecule type" value="Genomic_DNA"/>
</dbReference>
<organism evidence="4 5">
    <name type="scientific">Lichtheimia corymbifera JMRC:FSU:9682</name>
    <dbReference type="NCBI Taxonomy" id="1263082"/>
    <lineage>
        <taxon>Eukaryota</taxon>
        <taxon>Fungi</taxon>
        <taxon>Fungi incertae sedis</taxon>
        <taxon>Mucoromycota</taxon>
        <taxon>Mucoromycotina</taxon>
        <taxon>Mucoromycetes</taxon>
        <taxon>Mucorales</taxon>
        <taxon>Lichtheimiaceae</taxon>
        <taxon>Lichtheimia</taxon>
    </lineage>
</organism>
<gene>
    <name evidence="4" type="ORF">LCOR_04559.1</name>
</gene>
<dbReference type="GO" id="GO:0005886">
    <property type="term" value="C:plasma membrane"/>
    <property type="evidence" value="ECO:0007669"/>
    <property type="project" value="TreeGrafter"/>
</dbReference>
<dbReference type="GO" id="GO:0009247">
    <property type="term" value="P:glycolipid biosynthetic process"/>
    <property type="evidence" value="ECO:0007669"/>
    <property type="project" value="TreeGrafter"/>
</dbReference>
<dbReference type="PANTHER" id="PTHR12286">
    <property type="entry name" value="SACCHAROPINE DEHYDROGENASE-LIKE OXIDOREDUCTASE"/>
    <property type="match status" value="1"/>
</dbReference>
<reference evidence="4" key="1">
    <citation type="submission" date="2013-08" db="EMBL/GenBank/DDBJ databases">
        <title>Gene expansion shapes genome architecture in the human pathogen Lichtheimia corymbifera: an evolutionary genomics analysis in the ancient terrestrial Mucorales (Mucoromycotina).</title>
        <authorList>
            <person name="Schwartze V.U."/>
            <person name="Winter S."/>
            <person name="Shelest E."/>
            <person name="Marcet-Houben M."/>
            <person name="Horn F."/>
            <person name="Wehner S."/>
            <person name="Hoffmann K."/>
            <person name="Riege K."/>
            <person name="Sammeth M."/>
            <person name="Nowrousian M."/>
            <person name="Valiante V."/>
            <person name="Linde J."/>
            <person name="Jacobsen I.D."/>
            <person name="Marz M."/>
            <person name="Brakhage A.A."/>
            <person name="Gabaldon T."/>
            <person name="Bocker S."/>
            <person name="Voigt K."/>
        </authorList>
    </citation>
    <scope>NUCLEOTIDE SEQUENCE [LARGE SCALE GENOMIC DNA]</scope>
    <source>
        <strain evidence="4">FSU 9682</strain>
    </source>
</reference>
<accession>A0A068RU85</accession>
<dbReference type="OrthoDB" id="10268090at2759"/>
<comment type="similarity">
    <text evidence="1">Belongs to the saccharopine dehydrogenase family.</text>
</comment>
<dbReference type="InterPro" id="IPR051276">
    <property type="entry name" value="Saccharopine_DH-like_oxidrdct"/>
</dbReference>
<evidence type="ECO:0000313" key="5">
    <source>
        <dbReference type="Proteomes" id="UP000027586"/>
    </source>
</evidence>
<dbReference type="SUPFAM" id="SSF51735">
    <property type="entry name" value="NAD(P)-binding Rossmann-fold domains"/>
    <property type="match status" value="1"/>
</dbReference>
<dbReference type="GO" id="GO:0005811">
    <property type="term" value="C:lipid droplet"/>
    <property type="evidence" value="ECO:0007669"/>
    <property type="project" value="TreeGrafter"/>
</dbReference>
<sequence length="441" mass="49350">MSRRQYDITIFGATGLTGRHVVEQVFDLGTTQPSLLPSGFQWAVAGRNESALVHVVDQCKQKYPRSCVPEPAIILANVTRRDTVDDMAQQSKTIINAVGPFRFLGEYVVRSCVEQGCDYVDVTGEPEFVERMQRTYHDQAKRNKTTIVHCCGFDSVPSDMGVLFVKQLYAARGWTPAHVEMFLRIHCGAQGLRGGYTTYESAVHGFSAVHVLREIRKVSGLPSLPRTGPRLKFHKRATYDKELGMYHVPFMFADPSVIRLSQQLFLAGAGEPPEKTTEPMPPTVQFAGYLLLPSLWILILYHIYGLIFSFLAASPWGRNMLLNHPERFTHGVFSKTDPTEEQLQQTSFEMILRSKGYESAVVPSGEQPPNTSLKVVIRGPEMGYVATPRIVLQSALALLKEKSHGKVPFGVMTPSVAFWNTDLLDRLQSVGITFEEQQLVQ</sequence>
<dbReference type="VEuPathDB" id="FungiDB:LCOR_04559.1"/>
<evidence type="ECO:0000256" key="1">
    <source>
        <dbReference type="ARBA" id="ARBA00038048"/>
    </source>
</evidence>
<name>A0A068RU85_9FUNG</name>
<evidence type="ECO:0000313" key="4">
    <source>
        <dbReference type="EMBL" id="CDH53177.1"/>
    </source>
</evidence>
<dbReference type="InterPro" id="IPR005097">
    <property type="entry name" value="Sacchrp_dh_NADP-bd"/>
</dbReference>
<feature type="domain" description="Saccharopine dehydrogenase NADP binding" evidence="3">
    <location>
        <begin position="8"/>
        <end position="148"/>
    </location>
</feature>
<keyword evidence="2" id="KW-0812">Transmembrane</keyword>
<evidence type="ECO:0000256" key="2">
    <source>
        <dbReference type="SAM" id="Phobius"/>
    </source>
</evidence>
<dbReference type="AlphaFoldDB" id="A0A068RU85"/>
<feature type="transmembrane region" description="Helical" evidence="2">
    <location>
        <begin position="286"/>
        <end position="313"/>
    </location>
</feature>
<dbReference type="STRING" id="1263082.A0A068RU85"/>
<comment type="caution">
    <text evidence="4">The sequence shown here is derived from an EMBL/GenBank/DDBJ whole genome shotgun (WGS) entry which is preliminary data.</text>
</comment>
<dbReference type="PANTHER" id="PTHR12286:SF5">
    <property type="entry name" value="SACCHAROPINE DEHYDROGENASE-LIKE OXIDOREDUCTASE"/>
    <property type="match status" value="1"/>
</dbReference>
<keyword evidence="5" id="KW-1185">Reference proteome</keyword>
<dbReference type="Gene3D" id="3.40.50.720">
    <property type="entry name" value="NAD(P)-binding Rossmann-like Domain"/>
    <property type="match status" value="1"/>
</dbReference>
<dbReference type="GO" id="GO:0005739">
    <property type="term" value="C:mitochondrion"/>
    <property type="evidence" value="ECO:0007669"/>
    <property type="project" value="TreeGrafter"/>
</dbReference>
<protein>
    <submittedName>
        <fullName evidence="4">Saccharopine dehydrogenase</fullName>
    </submittedName>
</protein>
<dbReference type="Proteomes" id="UP000027586">
    <property type="component" value="Unassembled WGS sequence"/>
</dbReference>